<protein>
    <submittedName>
        <fullName evidence="2">Prepilin-type N-terminal cleavage/methylation domain-containing protein</fullName>
    </submittedName>
</protein>
<dbReference type="InterPro" id="IPR045584">
    <property type="entry name" value="Pilin-like"/>
</dbReference>
<gene>
    <name evidence="2" type="ORF">RQM59_02485</name>
</gene>
<feature type="transmembrane region" description="Helical" evidence="1">
    <location>
        <begin position="14"/>
        <end position="32"/>
    </location>
</feature>
<proteinExistence type="predicted"/>
<reference evidence="2 3" key="1">
    <citation type="submission" date="2023-09" db="EMBL/GenBank/DDBJ databases">
        <title>Novel taxa isolated from Blanes Bay.</title>
        <authorList>
            <person name="Rey-Velasco X."/>
            <person name="Lucena T."/>
        </authorList>
    </citation>
    <scope>NUCLEOTIDE SEQUENCE [LARGE SCALE GENOMIC DNA]</scope>
    <source>
        <strain evidence="2 3">S356</strain>
    </source>
</reference>
<dbReference type="Proteomes" id="UP001257277">
    <property type="component" value="Unassembled WGS sequence"/>
</dbReference>
<name>A0ABU3LD50_9FLAO</name>
<comment type="caution">
    <text evidence="2">The sequence shown here is derived from an EMBL/GenBank/DDBJ whole genome shotgun (WGS) entry which is preliminary data.</text>
</comment>
<organism evidence="2 3">
    <name type="scientific">Asprobacillus argus</name>
    <dbReference type="NCBI Taxonomy" id="3076534"/>
    <lineage>
        <taxon>Bacteria</taxon>
        <taxon>Pseudomonadati</taxon>
        <taxon>Bacteroidota</taxon>
        <taxon>Flavobacteriia</taxon>
        <taxon>Flavobacteriales</taxon>
        <taxon>Flavobacteriaceae</taxon>
        <taxon>Asprobacillus</taxon>
    </lineage>
</organism>
<accession>A0ABU3LD50</accession>
<evidence type="ECO:0000313" key="3">
    <source>
        <dbReference type="Proteomes" id="UP001257277"/>
    </source>
</evidence>
<sequence length="156" mass="18032">MIPQKVKAFTLSELMVVLVVSSIVVTIAFLALSSIQKQVRNIQYTYEKQQEIQYLERVLFGDLNSYEGIYDDTKKKLFFENTEDSLQYHFLKDVVVRNGDTIPLKLTMKQLYLHGEEVKKGVIDAIELEFSDTFSTNTVFVYKKNDASHYIDTNGI</sequence>
<dbReference type="SUPFAM" id="SSF54523">
    <property type="entry name" value="Pili subunits"/>
    <property type="match status" value="1"/>
</dbReference>
<keyword evidence="1" id="KW-0812">Transmembrane</keyword>
<dbReference type="NCBIfam" id="TIGR02532">
    <property type="entry name" value="IV_pilin_GFxxxE"/>
    <property type="match status" value="1"/>
</dbReference>
<dbReference type="EMBL" id="JAVTTO010000001">
    <property type="protein sequence ID" value="MDT7831226.1"/>
    <property type="molecule type" value="Genomic_DNA"/>
</dbReference>
<dbReference type="RefSeq" id="WP_349240477.1">
    <property type="nucleotide sequence ID" value="NZ_JAVTTO010000001.1"/>
</dbReference>
<keyword evidence="1" id="KW-0472">Membrane</keyword>
<evidence type="ECO:0000313" key="2">
    <source>
        <dbReference type="EMBL" id="MDT7831226.1"/>
    </source>
</evidence>
<keyword evidence="1" id="KW-1133">Transmembrane helix</keyword>
<dbReference type="Pfam" id="PF07963">
    <property type="entry name" value="N_methyl"/>
    <property type="match status" value="1"/>
</dbReference>
<keyword evidence="3" id="KW-1185">Reference proteome</keyword>
<evidence type="ECO:0000256" key="1">
    <source>
        <dbReference type="SAM" id="Phobius"/>
    </source>
</evidence>
<dbReference type="InterPro" id="IPR012902">
    <property type="entry name" value="N_methyl_site"/>
</dbReference>